<feature type="compositionally biased region" description="Basic and acidic residues" evidence="4">
    <location>
        <begin position="1085"/>
        <end position="1097"/>
    </location>
</feature>
<feature type="repeat" description="ANK" evidence="3">
    <location>
        <begin position="295"/>
        <end position="318"/>
    </location>
</feature>
<dbReference type="GO" id="GO:0046873">
    <property type="term" value="F:metal ion transmembrane transporter activity"/>
    <property type="evidence" value="ECO:0007669"/>
    <property type="project" value="InterPro"/>
</dbReference>
<dbReference type="InterPro" id="IPR002110">
    <property type="entry name" value="Ankyrin_rpt"/>
</dbReference>
<name>A0A9P4IBJ3_9PEZI</name>
<reference evidence="6" key="1">
    <citation type="journal article" date="2020" name="Stud. Mycol.">
        <title>101 Dothideomycetes genomes: a test case for predicting lifestyles and emergence of pathogens.</title>
        <authorList>
            <person name="Haridas S."/>
            <person name="Albert R."/>
            <person name="Binder M."/>
            <person name="Bloem J."/>
            <person name="Labutti K."/>
            <person name="Salamov A."/>
            <person name="Andreopoulos B."/>
            <person name="Baker S."/>
            <person name="Barry K."/>
            <person name="Bills G."/>
            <person name="Bluhm B."/>
            <person name="Cannon C."/>
            <person name="Castanera R."/>
            <person name="Culley D."/>
            <person name="Daum C."/>
            <person name="Ezra D."/>
            <person name="Gonzalez J."/>
            <person name="Henrissat B."/>
            <person name="Kuo A."/>
            <person name="Liang C."/>
            <person name="Lipzen A."/>
            <person name="Lutzoni F."/>
            <person name="Magnuson J."/>
            <person name="Mondo S."/>
            <person name="Nolan M."/>
            <person name="Ohm R."/>
            <person name="Pangilinan J."/>
            <person name="Park H.-J."/>
            <person name="Ramirez L."/>
            <person name="Alfaro M."/>
            <person name="Sun H."/>
            <person name="Tritt A."/>
            <person name="Yoshinaga Y."/>
            <person name="Zwiers L.-H."/>
            <person name="Turgeon B."/>
            <person name="Goodwin S."/>
            <person name="Spatafora J."/>
            <person name="Crous P."/>
            <person name="Grigoriev I."/>
        </authorList>
    </citation>
    <scope>NUCLEOTIDE SEQUENCE</scope>
    <source>
        <strain evidence="6">CBS 133067</strain>
    </source>
</reference>
<organism evidence="6 7">
    <name type="scientific">Rhizodiscina lignyota</name>
    <dbReference type="NCBI Taxonomy" id="1504668"/>
    <lineage>
        <taxon>Eukaryota</taxon>
        <taxon>Fungi</taxon>
        <taxon>Dikarya</taxon>
        <taxon>Ascomycota</taxon>
        <taxon>Pezizomycotina</taxon>
        <taxon>Dothideomycetes</taxon>
        <taxon>Pleosporomycetidae</taxon>
        <taxon>Aulographales</taxon>
        <taxon>Rhizodiscinaceae</taxon>
        <taxon>Rhizodiscina</taxon>
    </lineage>
</organism>
<dbReference type="OrthoDB" id="341259at2759"/>
<protein>
    <submittedName>
        <fullName evidence="6">Ankyrin</fullName>
    </submittedName>
</protein>
<feature type="compositionally biased region" description="Pro residues" evidence="4">
    <location>
        <begin position="506"/>
        <end position="535"/>
    </location>
</feature>
<gene>
    <name evidence="6" type="ORF">NA57DRAFT_42081</name>
</gene>
<sequence>MSSTTSNAPDDRQLALLQAAARGNETRVRALLNETLWGSRMDQNALRHSLQKVAARGNLSLARALIDKGAEVNPAGNEVGALIKAAESGNAQLVRVMLGTGSMTMGGMARVRVDVDARDKNSRTALYAAAWAGHLVVVRSLLDARADVDARDIEKRTPLIHLAAEKPGRWTIQMVELLLERGADVEAVDGTKRTALLWASATGKSEVVGLLLSGTRAPKANVAATNNRGKTALQLAAENNHEDIVAMLLDAGADASATSDGQWTALHNAAEKGHTAIVRRLLNTSFTDVNAETSSGMTALHWAAQNGHIEIVQELMNRPEIMLSNKDTFNSTPMLRAAEKGHLEIVHMLSPYRFSQRLEDAAKKACQGFEATVVDFGVQPSEKNVEHRKGQLVYKHSVYDLLYGWDSKNDKPLVNTLTKNIKSKPAFRWIHLPANNISWVETLLTKSFVEGGARDVDDFKALEKCFGQEHHGPKVHAHFMRTFCQRLATSMLMKHSGGPEQARLLPPLPPAPPPDSQPPPGPKQGRTPPPPPRGPLPEAQSSRDPKPVIEAETPSKAERKRGKKDKQQAHETPKNNNSPAPGGRRNGQGPRDRPPPNLRTESRFSDGRHGKIVLFMPYLHYETDNRREKMARVVNEVDTQDFRPIASRNTSPDENLVQAYLKSSPRMHIRRTLDQFFYHGIDTRERDRDQVVWRYCKNNKMEKKLFMVDQLWCWVLGQELIITCFPQRWDQPKNDPLNVLDGIIEDINSKTRPPVTSVYDLAMLITGRCSGVFDRHRLGHSEYQFLDMFDTSIGDVTNRETKLFRRFNRASQAAAAWVKKLKLDEYRVDDGMFVDALLDIDVETELLAEIKDIRDELQMIDKVLKEQRGVIPDLADRICEELGGRKSELAVDMQRRSKEQLKIIETHIKDVDRMDKQAEGIYTSLTHLLDLKQKHANAMEARVARNQAQITARQGQTIMVFTIVTIVFLPLSFMAAFFTIEINEFPHGNNGSPGLPLGWVSKYLFGIGLAVSVPLIALALAVEDVATFFRRLFFRGTRLLRRRRTKIDGAASPSDGEELRPARRSRSTRRRRRSDVYATDTDTDSEIKVNGRVEHPAPPRRSAAVESTRERGLDMSPNFAPAIRTRSWRTDLSWGLERLDIRGRASRDTDRFGGIV</sequence>
<evidence type="ECO:0000256" key="1">
    <source>
        <dbReference type="ARBA" id="ARBA00022737"/>
    </source>
</evidence>
<keyword evidence="1" id="KW-0677">Repeat</keyword>
<evidence type="ECO:0000256" key="3">
    <source>
        <dbReference type="PROSITE-ProRule" id="PRU00023"/>
    </source>
</evidence>
<accession>A0A9P4IBJ3</accession>
<dbReference type="PROSITE" id="PS50088">
    <property type="entry name" value="ANK_REPEAT"/>
    <property type="match status" value="4"/>
</dbReference>
<keyword evidence="5" id="KW-1133">Transmembrane helix</keyword>
<evidence type="ECO:0000256" key="2">
    <source>
        <dbReference type="ARBA" id="ARBA00023043"/>
    </source>
</evidence>
<keyword evidence="2 3" id="KW-0040">ANK repeat</keyword>
<evidence type="ECO:0000313" key="6">
    <source>
        <dbReference type="EMBL" id="KAF2096353.1"/>
    </source>
</evidence>
<dbReference type="Gene3D" id="1.25.40.20">
    <property type="entry name" value="Ankyrin repeat-containing domain"/>
    <property type="match status" value="3"/>
</dbReference>
<dbReference type="Pfam" id="PF01544">
    <property type="entry name" value="CorA"/>
    <property type="match status" value="1"/>
</dbReference>
<feature type="compositionally biased region" description="Basic and acidic residues" evidence="4">
    <location>
        <begin position="541"/>
        <end position="557"/>
    </location>
</feature>
<dbReference type="Gene3D" id="1.20.58.340">
    <property type="entry name" value="Magnesium transport protein CorA, transmembrane region"/>
    <property type="match status" value="1"/>
</dbReference>
<feature type="region of interest" description="Disordered" evidence="4">
    <location>
        <begin position="1049"/>
        <end position="1117"/>
    </location>
</feature>
<dbReference type="EMBL" id="ML978129">
    <property type="protein sequence ID" value="KAF2096353.1"/>
    <property type="molecule type" value="Genomic_DNA"/>
</dbReference>
<keyword evidence="7" id="KW-1185">Reference proteome</keyword>
<comment type="caution">
    <text evidence="6">The sequence shown here is derived from an EMBL/GenBank/DDBJ whole genome shotgun (WGS) entry which is preliminary data.</text>
</comment>
<keyword evidence="5" id="KW-0812">Transmembrane</keyword>
<dbReference type="GO" id="GO:0016020">
    <property type="term" value="C:membrane"/>
    <property type="evidence" value="ECO:0007669"/>
    <property type="project" value="InterPro"/>
</dbReference>
<feature type="transmembrane region" description="Helical" evidence="5">
    <location>
        <begin position="958"/>
        <end position="980"/>
    </location>
</feature>
<keyword evidence="5" id="KW-0472">Membrane</keyword>
<feature type="region of interest" description="Disordered" evidence="4">
    <location>
        <begin position="495"/>
        <end position="605"/>
    </location>
</feature>
<dbReference type="SMART" id="SM00248">
    <property type="entry name" value="ANK"/>
    <property type="match status" value="10"/>
</dbReference>
<evidence type="ECO:0000256" key="5">
    <source>
        <dbReference type="SAM" id="Phobius"/>
    </source>
</evidence>
<dbReference type="AlphaFoldDB" id="A0A9P4IBJ3"/>
<proteinExistence type="predicted"/>
<dbReference type="Pfam" id="PF12796">
    <property type="entry name" value="Ank_2"/>
    <property type="match status" value="3"/>
</dbReference>
<evidence type="ECO:0000313" key="7">
    <source>
        <dbReference type="Proteomes" id="UP000799772"/>
    </source>
</evidence>
<dbReference type="PROSITE" id="PS50297">
    <property type="entry name" value="ANK_REP_REGION"/>
    <property type="match status" value="3"/>
</dbReference>
<feature type="repeat" description="ANK" evidence="3">
    <location>
        <begin position="155"/>
        <end position="190"/>
    </location>
</feature>
<dbReference type="Proteomes" id="UP000799772">
    <property type="component" value="Unassembled WGS sequence"/>
</dbReference>
<feature type="transmembrane region" description="Helical" evidence="5">
    <location>
        <begin position="1000"/>
        <end position="1022"/>
    </location>
</feature>
<dbReference type="PANTHER" id="PTHR24161:SF121">
    <property type="entry name" value="M-PHASE PHOSPHOPROTEIN 8"/>
    <property type="match status" value="1"/>
</dbReference>
<feature type="compositionally biased region" description="Basic and acidic residues" evidence="4">
    <location>
        <begin position="590"/>
        <end position="605"/>
    </location>
</feature>
<feature type="repeat" description="ANK" evidence="3">
    <location>
        <begin position="121"/>
        <end position="153"/>
    </location>
</feature>
<feature type="compositionally biased region" description="Basic residues" evidence="4">
    <location>
        <begin position="1062"/>
        <end position="1073"/>
    </location>
</feature>
<feature type="repeat" description="ANK" evidence="3">
    <location>
        <begin position="228"/>
        <end position="260"/>
    </location>
</feature>
<dbReference type="PANTHER" id="PTHR24161">
    <property type="entry name" value="ANK_REP_REGION DOMAIN-CONTAINING PROTEIN-RELATED"/>
    <property type="match status" value="1"/>
</dbReference>
<dbReference type="InterPro" id="IPR002523">
    <property type="entry name" value="MgTranspt_CorA/ZnTranspt_ZntB"/>
</dbReference>
<dbReference type="SUPFAM" id="SSF48403">
    <property type="entry name" value="Ankyrin repeat"/>
    <property type="match status" value="1"/>
</dbReference>
<evidence type="ECO:0000256" key="4">
    <source>
        <dbReference type="SAM" id="MobiDB-lite"/>
    </source>
</evidence>
<dbReference type="InterPro" id="IPR036770">
    <property type="entry name" value="Ankyrin_rpt-contain_sf"/>
</dbReference>